<dbReference type="Proteomes" id="UP000003561">
    <property type="component" value="Unassembled WGS sequence"/>
</dbReference>
<organism evidence="1 2">
    <name type="scientific">Roseburia inulinivorans DSM 16841</name>
    <dbReference type="NCBI Taxonomy" id="622312"/>
    <lineage>
        <taxon>Bacteria</taxon>
        <taxon>Bacillati</taxon>
        <taxon>Bacillota</taxon>
        <taxon>Clostridia</taxon>
        <taxon>Lachnospirales</taxon>
        <taxon>Lachnospiraceae</taxon>
        <taxon>Roseburia</taxon>
    </lineage>
</organism>
<protein>
    <submittedName>
        <fullName evidence="1">Uncharacterized protein</fullName>
    </submittedName>
</protein>
<name>C0FVY7_9FIRM</name>
<gene>
    <name evidence="1" type="ORF">ROSEINA2194_02913</name>
</gene>
<comment type="caution">
    <text evidence="1">The sequence shown here is derived from an EMBL/GenBank/DDBJ whole genome shotgun (WGS) entry which is preliminary data.</text>
</comment>
<evidence type="ECO:0000313" key="2">
    <source>
        <dbReference type="Proteomes" id="UP000003561"/>
    </source>
</evidence>
<sequence length="44" mass="5208">MKCRKHKQIANFLYHNYTYLGYKINKKIVKNLAIYGGKFVIICA</sequence>
<dbReference type="AlphaFoldDB" id="C0FVY7"/>
<dbReference type="EMBL" id="ACFY01000112">
    <property type="protein sequence ID" value="EEG93250.1"/>
    <property type="molecule type" value="Genomic_DNA"/>
</dbReference>
<reference evidence="1 2" key="2">
    <citation type="submission" date="2009-03" db="EMBL/GenBank/DDBJ databases">
        <title>Draft genome sequence of Roseburia inulinivorans (DSM 16841).</title>
        <authorList>
            <person name="Sudarsanam P."/>
            <person name="Ley R."/>
            <person name="Guruge J."/>
            <person name="Turnbaugh P.J."/>
            <person name="Mahowald M."/>
            <person name="Liep D."/>
            <person name="Gordon J."/>
        </authorList>
    </citation>
    <scope>NUCLEOTIDE SEQUENCE [LARGE SCALE GENOMIC DNA]</scope>
    <source>
        <strain evidence="1 2">DSM 16841</strain>
    </source>
</reference>
<evidence type="ECO:0000313" key="1">
    <source>
        <dbReference type="EMBL" id="EEG93250.1"/>
    </source>
</evidence>
<accession>C0FVY7</accession>
<proteinExistence type="predicted"/>
<reference evidence="1 2" key="1">
    <citation type="submission" date="2009-02" db="EMBL/GenBank/DDBJ databases">
        <authorList>
            <person name="Fulton L."/>
            <person name="Clifton S."/>
            <person name="Fulton B."/>
            <person name="Xu J."/>
            <person name="Minx P."/>
            <person name="Pepin K.H."/>
            <person name="Johnson M."/>
            <person name="Bhonagiri V."/>
            <person name="Nash W.E."/>
            <person name="Mardis E.R."/>
            <person name="Wilson R.K."/>
        </authorList>
    </citation>
    <scope>NUCLEOTIDE SEQUENCE [LARGE SCALE GENOMIC DNA]</scope>
    <source>
        <strain evidence="1 2">DSM 16841</strain>
    </source>
</reference>